<comment type="subcellular location">
    <subcellularLocation>
        <location evidence="2">Membrane</location>
        <topology evidence="2">Single-pass membrane protein</topology>
    </subcellularLocation>
</comment>
<dbReference type="PANTHER" id="PTHR42852">
    <property type="entry name" value="THIOL:DISULFIDE INTERCHANGE PROTEIN DSBE"/>
    <property type="match status" value="1"/>
</dbReference>
<dbReference type="PANTHER" id="PTHR42852:SF17">
    <property type="entry name" value="THIOREDOXIN-LIKE PROTEIN HI_1115"/>
    <property type="match status" value="1"/>
</dbReference>
<dbReference type="GO" id="GO:0016020">
    <property type="term" value="C:membrane"/>
    <property type="evidence" value="ECO:0007669"/>
    <property type="project" value="UniProtKB-SubCell"/>
</dbReference>
<keyword evidence="7" id="KW-0472">Membrane</keyword>
<dbReference type="InterPro" id="IPR036249">
    <property type="entry name" value="Thioredoxin-like_sf"/>
</dbReference>
<gene>
    <name evidence="9" type="ORF">WT44_29370</name>
</gene>
<evidence type="ECO:0000256" key="4">
    <source>
        <dbReference type="ARBA" id="ARBA00019076"/>
    </source>
</evidence>
<evidence type="ECO:0000256" key="1">
    <source>
        <dbReference type="ARBA" id="ARBA00003475"/>
    </source>
</evidence>
<dbReference type="NCBIfam" id="TIGR02661">
    <property type="entry name" value="MauD"/>
    <property type="match status" value="1"/>
</dbReference>
<evidence type="ECO:0000256" key="3">
    <source>
        <dbReference type="ARBA" id="ARBA00004856"/>
    </source>
</evidence>
<evidence type="ECO:0000313" key="9">
    <source>
        <dbReference type="EMBL" id="KWA54233.1"/>
    </source>
</evidence>
<proteinExistence type="predicted"/>
<feature type="domain" description="Thioredoxin" evidence="8">
    <location>
        <begin position="50"/>
        <end position="193"/>
    </location>
</feature>
<dbReference type="InterPro" id="IPR000866">
    <property type="entry name" value="AhpC/TSA"/>
</dbReference>
<dbReference type="SUPFAM" id="SSF52833">
    <property type="entry name" value="Thioredoxin-like"/>
    <property type="match status" value="1"/>
</dbReference>
<evidence type="ECO:0000313" key="10">
    <source>
        <dbReference type="Proteomes" id="UP000068603"/>
    </source>
</evidence>
<evidence type="ECO:0000256" key="6">
    <source>
        <dbReference type="ARBA" id="ARBA00022989"/>
    </source>
</evidence>
<keyword evidence="5" id="KW-0812">Transmembrane</keyword>
<dbReference type="Pfam" id="PF00578">
    <property type="entry name" value="AhpC-TSA"/>
    <property type="match status" value="1"/>
</dbReference>
<dbReference type="PROSITE" id="PS51352">
    <property type="entry name" value="THIOREDOXIN_2"/>
    <property type="match status" value="1"/>
</dbReference>
<organism evidence="9">
    <name type="scientific">Burkholderia stagnalis</name>
    <dbReference type="NCBI Taxonomy" id="1503054"/>
    <lineage>
        <taxon>Bacteria</taxon>
        <taxon>Pseudomonadati</taxon>
        <taxon>Pseudomonadota</taxon>
        <taxon>Betaproteobacteria</taxon>
        <taxon>Burkholderiales</taxon>
        <taxon>Burkholderiaceae</taxon>
        <taxon>Burkholderia</taxon>
        <taxon>Burkholderia cepacia complex</taxon>
    </lineage>
</organism>
<dbReference type="GO" id="GO:0016491">
    <property type="term" value="F:oxidoreductase activity"/>
    <property type="evidence" value="ECO:0007669"/>
    <property type="project" value="InterPro"/>
</dbReference>
<name>A0A104LQ13_9BURK</name>
<dbReference type="EMBL" id="LPHB01000079">
    <property type="protein sequence ID" value="KWA54233.1"/>
    <property type="molecule type" value="Genomic_DNA"/>
</dbReference>
<evidence type="ECO:0000256" key="7">
    <source>
        <dbReference type="ARBA" id="ARBA00023136"/>
    </source>
</evidence>
<dbReference type="InterPro" id="IPR050553">
    <property type="entry name" value="Thioredoxin_ResA/DsbE_sf"/>
</dbReference>
<dbReference type="GO" id="GO:0016209">
    <property type="term" value="F:antioxidant activity"/>
    <property type="evidence" value="ECO:0007669"/>
    <property type="project" value="InterPro"/>
</dbReference>
<dbReference type="UniPathway" id="UPA00895"/>
<evidence type="ECO:0000259" key="8">
    <source>
        <dbReference type="PROSITE" id="PS51352"/>
    </source>
</evidence>
<dbReference type="Proteomes" id="UP000068603">
    <property type="component" value="Unassembled WGS sequence"/>
</dbReference>
<dbReference type="STRING" id="1503054.WT74_30210"/>
<protein>
    <recommendedName>
        <fullName evidence="4">Methylamine utilization protein MauD</fullName>
    </recommendedName>
</protein>
<keyword evidence="6" id="KW-1133">Transmembrane helix</keyword>
<evidence type="ECO:0000256" key="2">
    <source>
        <dbReference type="ARBA" id="ARBA00004167"/>
    </source>
</evidence>
<reference evidence="9 10" key="1">
    <citation type="submission" date="2015-11" db="EMBL/GenBank/DDBJ databases">
        <title>Expanding the genomic diversity of Burkholderia species for the development of highly accurate diagnostics.</title>
        <authorList>
            <person name="Sahl J."/>
            <person name="Keim P."/>
            <person name="Wagner D."/>
        </authorList>
    </citation>
    <scope>NUCLEOTIDE SEQUENCE [LARGE SCALE GENOMIC DNA]</scope>
    <source>
        <strain evidence="9 10">MSMB1960WGS</strain>
    </source>
</reference>
<comment type="caution">
    <text evidence="9">The sequence shown here is derived from an EMBL/GenBank/DDBJ whole genome shotgun (WGS) entry which is preliminary data.</text>
</comment>
<dbReference type="Gene3D" id="3.40.30.10">
    <property type="entry name" value="Glutaredoxin"/>
    <property type="match status" value="1"/>
</dbReference>
<dbReference type="GO" id="GO:0030416">
    <property type="term" value="P:methylamine metabolic process"/>
    <property type="evidence" value="ECO:0007669"/>
    <property type="project" value="InterPro"/>
</dbReference>
<sequence length="208" mass="22365">MMQTALTVSTALLWIAVLALGAICFAMVRQVGILYERIMPAGALMIDKGPAVGSIAPVFELADIRGTPVKVGGIDASGKATLLFFLSPTCPVCKKLLPLLPSLQASEATPVNIVLASDGELDEHIRFARKHDLGRFPYLLSQELGLAYQIGKLPYAVLLDETGTVRAKGLVNTREHLESLFEAKERGVESLQAFVHGSARHDGHAQHV</sequence>
<dbReference type="RefSeq" id="WP_059921704.1">
    <property type="nucleotide sequence ID" value="NZ_LOZP01000007.1"/>
</dbReference>
<dbReference type="InterPro" id="IPR013766">
    <property type="entry name" value="Thioredoxin_domain"/>
</dbReference>
<dbReference type="AlphaFoldDB" id="A0A104LQ13"/>
<comment type="pathway">
    <text evidence="3">One-carbon metabolism; methylamine degradation.</text>
</comment>
<dbReference type="InterPro" id="IPR013478">
    <property type="entry name" value="MeN_DH_accessory"/>
</dbReference>
<accession>A0A104LQ13</accession>
<evidence type="ECO:0000256" key="5">
    <source>
        <dbReference type="ARBA" id="ARBA00022692"/>
    </source>
</evidence>
<comment type="function">
    <text evidence="1">May be specifically involved in the processing, transport, and/or maturation of the MADH beta-subunit.</text>
</comment>